<evidence type="ECO:0000313" key="3">
    <source>
        <dbReference type="EMBL" id="MFC7338120.1"/>
    </source>
</evidence>
<dbReference type="EMBL" id="JBHTBS010000006">
    <property type="protein sequence ID" value="MFC7338120.1"/>
    <property type="molecule type" value="Genomic_DNA"/>
</dbReference>
<sequence>MKTKTILGITAAAVASVQTGSADFVLAGWHEFTPNASQISTVNSPANEGVAGLYDDANTVFRHTQATDNGGSTDNWYGPDSLATGGLKTGQSPYAGPQNPETGGPLDPRLAAGYSDPVGFNGAQPGTTMNGRVAVTNDSDILLFNGSADSFKLRSFVFDAFLGEVSAPGASAQFANFTVSILRNGGGAAENYSILASQGFTGVHSNPAVAGFNALTPVDTPFAPDAISIPVPNAIVYGTGTNYVDYLVDLQGLTLDPGDAIKIRFNQTGSGAVRIDNAAFIAVPEPSSALALGGILGLGLMGHRRRR</sequence>
<accession>A0ABW2L979</accession>
<feature type="region of interest" description="Disordered" evidence="1">
    <location>
        <begin position="64"/>
        <end position="108"/>
    </location>
</feature>
<feature type="domain" description="Ice-binding protein C-terminal" evidence="2">
    <location>
        <begin position="282"/>
        <end position="306"/>
    </location>
</feature>
<dbReference type="Proteomes" id="UP001596472">
    <property type="component" value="Unassembled WGS sequence"/>
</dbReference>
<dbReference type="NCBIfam" id="TIGR02595">
    <property type="entry name" value="PEP_CTERM"/>
    <property type="match status" value="1"/>
</dbReference>
<dbReference type="RefSeq" id="WP_379713083.1">
    <property type="nucleotide sequence ID" value="NZ_JBHTBS010000006.1"/>
</dbReference>
<reference evidence="4" key="1">
    <citation type="journal article" date="2019" name="Int. J. Syst. Evol. Microbiol.">
        <title>The Global Catalogue of Microorganisms (GCM) 10K type strain sequencing project: providing services to taxonomists for standard genome sequencing and annotation.</title>
        <authorList>
            <consortium name="The Broad Institute Genomics Platform"/>
            <consortium name="The Broad Institute Genome Sequencing Center for Infectious Disease"/>
            <person name="Wu L."/>
            <person name="Ma J."/>
        </authorList>
    </citation>
    <scope>NUCLEOTIDE SEQUENCE [LARGE SCALE GENOMIC DNA]</scope>
    <source>
        <strain evidence="4">CGMCC 4.1467</strain>
    </source>
</reference>
<organism evidence="3 4">
    <name type="scientific">Haloferula chungangensis</name>
    <dbReference type="NCBI Taxonomy" id="1048331"/>
    <lineage>
        <taxon>Bacteria</taxon>
        <taxon>Pseudomonadati</taxon>
        <taxon>Verrucomicrobiota</taxon>
        <taxon>Verrucomicrobiia</taxon>
        <taxon>Verrucomicrobiales</taxon>
        <taxon>Verrucomicrobiaceae</taxon>
        <taxon>Haloferula</taxon>
    </lineage>
</organism>
<comment type="caution">
    <text evidence="3">The sequence shown here is derived from an EMBL/GenBank/DDBJ whole genome shotgun (WGS) entry which is preliminary data.</text>
</comment>
<protein>
    <submittedName>
        <fullName evidence="3">PEP-CTERM sorting domain-containing protein</fullName>
    </submittedName>
</protein>
<proteinExistence type="predicted"/>
<dbReference type="InterPro" id="IPR013424">
    <property type="entry name" value="Ice-binding_C"/>
</dbReference>
<gene>
    <name evidence="3" type="ORF">ACFQY0_13080</name>
</gene>
<dbReference type="Pfam" id="PF07589">
    <property type="entry name" value="PEP-CTERM"/>
    <property type="match status" value="1"/>
</dbReference>
<keyword evidence="4" id="KW-1185">Reference proteome</keyword>
<evidence type="ECO:0000256" key="1">
    <source>
        <dbReference type="SAM" id="MobiDB-lite"/>
    </source>
</evidence>
<name>A0ABW2L979_9BACT</name>
<evidence type="ECO:0000313" key="4">
    <source>
        <dbReference type="Proteomes" id="UP001596472"/>
    </source>
</evidence>
<feature type="compositionally biased region" description="Polar residues" evidence="1">
    <location>
        <begin position="64"/>
        <end position="75"/>
    </location>
</feature>
<evidence type="ECO:0000259" key="2">
    <source>
        <dbReference type="Pfam" id="PF07589"/>
    </source>
</evidence>